<proteinExistence type="predicted"/>
<dbReference type="AlphaFoldDB" id="A0A5M3YYN0"/>
<dbReference type="OrthoDB" id="4312109at2759"/>
<evidence type="ECO:0000256" key="1">
    <source>
        <dbReference type="SAM" id="MobiDB-lite"/>
    </source>
</evidence>
<dbReference type="Proteomes" id="UP000452235">
    <property type="component" value="Unassembled WGS sequence"/>
</dbReference>
<accession>A0A5M3YYN0</accession>
<keyword evidence="3" id="KW-1185">Reference proteome</keyword>
<feature type="region of interest" description="Disordered" evidence="1">
    <location>
        <begin position="136"/>
        <end position="183"/>
    </location>
</feature>
<dbReference type="EMBL" id="BLJY01000002">
    <property type="protein sequence ID" value="GFF13425.1"/>
    <property type="molecule type" value="Genomic_DNA"/>
</dbReference>
<organism evidence="2 3">
    <name type="scientific">Aspergillus terreus</name>
    <dbReference type="NCBI Taxonomy" id="33178"/>
    <lineage>
        <taxon>Eukaryota</taxon>
        <taxon>Fungi</taxon>
        <taxon>Dikarya</taxon>
        <taxon>Ascomycota</taxon>
        <taxon>Pezizomycotina</taxon>
        <taxon>Eurotiomycetes</taxon>
        <taxon>Eurotiomycetidae</taxon>
        <taxon>Eurotiales</taxon>
        <taxon>Aspergillaceae</taxon>
        <taxon>Aspergillus</taxon>
        <taxon>Aspergillus subgen. Circumdati</taxon>
    </lineage>
</organism>
<dbReference type="InterPro" id="IPR011990">
    <property type="entry name" value="TPR-like_helical_dom_sf"/>
</dbReference>
<protein>
    <submittedName>
        <fullName evidence="2">Uncharacterized protein</fullName>
    </submittedName>
</protein>
<dbReference type="VEuPathDB" id="FungiDB:ATEG_02435"/>
<name>A0A5M3YYN0_ASPTE</name>
<feature type="compositionally biased region" description="Basic residues" evidence="1">
    <location>
        <begin position="164"/>
        <end position="173"/>
    </location>
</feature>
<dbReference type="Gene3D" id="1.25.40.10">
    <property type="entry name" value="Tetratricopeptide repeat domain"/>
    <property type="match status" value="1"/>
</dbReference>
<gene>
    <name evidence="2" type="ORF">ATEIFO6365_0002053600</name>
</gene>
<dbReference type="SUPFAM" id="SSF48452">
    <property type="entry name" value="TPR-like"/>
    <property type="match status" value="1"/>
</dbReference>
<reference evidence="2 3" key="1">
    <citation type="submission" date="2020-01" db="EMBL/GenBank/DDBJ databases">
        <title>Aspergillus terreus IFO 6365 whole genome shotgun sequence.</title>
        <authorList>
            <person name="Kanamasa S."/>
            <person name="Takahashi H."/>
        </authorList>
    </citation>
    <scope>NUCLEOTIDE SEQUENCE [LARGE SCALE GENOMIC DNA]</scope>
    <source>
        <strain evidence="2 3">IFO 6365</strain>
    </source>
</reference>
<evidence type="ECO:0000313" key="3">
    <source>
        <dbReference type="Proteomes" id="UP000452235"/>
    </source>
</evidence>
<evidence type="ECO:0000313" key="2">
    <source>
        <dbReference type="EMBL" id="GFF13425.1"/>
    </source>
</evidence>
<comment type="caution">
    <text evidence="2">The sequence shown here is derived from an EMBL/GenBank/DDBJ whole genome shotgun (WGS) entry which is preliminary data.</text>
</comment>
<sequence length="259" mass="30246">MASTSPNSRITAESIPQHTKHSIETLTSYLNVQETTVLLLRASIALSQAEDSKAEQLVRRALHTATTAPTPRDPKHVARCYYWLGHIAWFRNDLAQARECLRTAIAEDGLRGLPEGHDIDEYLYFLRRGVKYADRDGQRCPPRTNVSGEYNNPRKRKLGEMRRRPQVPRRSSKAKPVPNKADVNQQTCSLQHMQFRFRMYPTELAPRSRPTKIFPEQPYEFLVPAEKWEVIRQRIKGKLVTMEFLKRERVRVWKRLQKL</sequence>